<evidence type="ECO:0000256" key="4">
    <source>
        <dbReference type="ARBA" id="ARBA00023125"/>
    </source>
</evidence>
<dbReference type="InterPro" id="IPR051399">
    <property type="entry name" value="RNA-guided_DNA_endo/Transpos"/>
</dbReference>
<dbReference type="InterPro" id="IPR010095">
    <property type="entry name" value="Cas12f1-like_TNB"/>
</dbReference>
<proteinExistence type="inferred from homology"/>
<feature type="domain" description="Cas12f1-like TNB" evidence="8">
    <location>
        <begin position="276"/>
        <end position="345"/>
    </location>
</feature>
<feature type="compositionally biased region" description="Basic and acidic residues" evidence="6">
    <location>
        <begin position="365"/>
        <end position="377"/>
    </location>
</feature>
<dbReference type="GO" id="GO:0032196">
    <property type="term" value="P:transposition"/>
    <property type="evidence" value="ECO:0007669"/>
    <property type="project" value="UniProtKB-KW"/>
</dbReference>
<dbReference type="Proteomes" id="UP000189627">
    <property type="component" value="Chromosome 2"/>
</dbReference>
<keyword evidence="3" id="KW-0815">Transposition</keyword>
<sequence>MLATAHTPTVTRVLRLRIKDKHAAWLRAQAREVNFVWNYANELSARVFERERRFIGAYELQRYTDGATKAGLGLHSHTVQEIGQEYCRRRKQFKKAKLRWRVSGGARRSLGWVPFKTGALKYGHGQVRFNGRWLSLWDSYGLSRYDLRAGNFSEDARGRWYLNVTVKVPVAARSEGRASVGIDLGLKDFAATSDGQVIEAKRFYRRYEAALGKAQRARKKKRVASLQAKIKNCRKDFLHKQSTALVRQYGAIFIGNVNASALAQTNMAKSVLDAGWSAFRTMLQYKCDSAGVWFEEVDERYSTQTCSCCEARTGPTGRPALGVREWTCSVCQASHERDVNAAKNILRWGVAGIAQTFSITAERAEMNKAPSPDDARAGRGPLVEGISVL</sequence>
<gene>
    <name evidence="9" type="ORF">BJN34_22550</name>
</gene>
<evidence type="ECO:0000256" key="2">
    <source>
        <dbReference type="ARBA" id="ARBA00011044"/>
    </source>
</evidence>
<keyword evidence="5" id="KW-0233">DNA recombination</keyword>
<comment type="similarity">
    <text evidence="2">In the N-terminal section; belongs to the transposase 2 family.</text>
</comment>
<protein>
    <submittedName>
        <fullName evidence="9">Transposase</fullName>
    </submittedName>
</protein>
<comment type="similarity">
    <text evidence="1">In the C-terminal section; belongs to the transposase 35 family.</text>
</comment>
<evidence type="ECO:0000256" key="6">
    <source>
        <dbReference type="SAM" id="MobiDB-lite"/>
    </source>
</evidence>
<dbReference type="KEGG" id="cuh:BJN34_22550"/>
<dbReference type="EMBL" id="CP017758">
    <property type="protein sequence ID" value="AQV96647.1"/>
    <property type="molecule type" value="Genomic_DNA"/>
</dbReference>
<evidence type="ECO:0000256" key="5">
    <source>
        <dbReference type="ARBA" id="ARBA00023172"/>
    </source>
</evidence>
<feature type="domain" description="Probable transposase IS891/IS1136/IS1341" evidence="7">
    <location>
        <begin position="165"/>
        <end position="264"/>
    </location>
</feature>
<evidence type="ECO:0000256" key="3">
    <source>
        <dbReference type="ARBA" id="ARBA00022578"/>
    </source>
</evidence>
<organism evidence="9 10">
    <name type="scientific">Cupriavidus necator</name>
    <name type="common">Alcaligenes eutrophus</name>
    <name type="synonym">Ralstonia eutropha</name>
    <dbReference type="NCBI Taxonomy" id="106590"/>
    <lineage>
        <taxon>Bacteria</taxon>
        <taxon>Pseudomonadati</taxon>
        <taxon>Pseudomonadota</taxon>
        <taxon>Betaproteobacteria</taxon>
        <taxon>Burkholderiales</taxon>
        <taxon>Burkholderiaceae</taxon>
        <taxon>Cupriavidus</taxon>
    </lineage>
</organism>
<dbReference type="GO" id="GO:0003677">
    <property type="term" value="F:DNA binding"/>
    <property type="evidence" value="ECO:0007669"/>
    <property type="project" value="UniProtKB-KW"/>
</dbReference>
<dbReference type="Pfam" id="PF01385">
    <property type="entry name" value="OrfB_IS605"/>
    <property type="match status" value="1"/>
</dbReference>
<dbReference type="AlphaFoldDB" id="A0A1U9UW58"/>
<dbReference type="NCBIfam" id="NF040570">
    <property type="entry name" value="guided_TnpB"/>
    <property type="match status" value="1"/>
</dbReference>
<reference evidence="10" key="1">
    <citation type="submission" date="2017-02" db="EMBL/GenBank/DDBJ databases">
        <title>Complete genome sequence of Cupriavidus necator strain NH9, a 3-chlorobenzoate degrader.</title>
        <authorList>
            <person name="Moriuchi R."/>
            <person name="Dohra H."/>
            <person name="Ogawa N."/>
        </authorList>
    </citation>
    <scope>NUCLEOTIDE SEQUENCE [LARGE SCALE GENOMIC DNA]</scope>
    <source>
        <strain evidence="10">NH9</strain>
    </source>
</reference>
<evidence type="ECO:0000259" key="7">
    <source>
        <dbReference type="Pfam" id="PF01385"/>
    </source>
</evidence>
<dbReference type="PANTHER" id="PTHR30405">
    <property type="entry name" value="TRANSPOSASE"/>
    <property type="match status" value="1"/>
</dbReference>
<evidence type="ECO:0000256" key="1">
    <source>
        <dbReference type="ARBA" id="ARBA00008761"/>
    </source>
</evidence>
<evidence type="ECO:0000313" key="10">
    <source>
        <dbReference type="Proteomes" id="UP000189627"/>
    </source>
</evidence>
<accession>A0A1U9UW58</accession>
<evidence type="ECO:0000259" key="8">
    <source>
        <dbReference type="Pfam" id="PF07282"/>
    </source>
</evidence>
<evidence type="ECO:0000313" key="9">
    <source>
        <dbReference type="EMBL" id="AQV96647.1"/>
    </source>
</evidence>
<dbReference type="GO" id="GO:0006310">
    <property type="term" value="P:DNA recombination"/>
    <property type="evidence" value="ECO:0007669"/>
    <property type="project" value="UniProtKB-KW"/>
</dbReference>
<feature type="region of interest" description="Disordered" evidence="6">
    <location>
        <begin position="365"/>
        <end position="389"/>
    </location>
</feature>
<name>A0A1U9UW58_CUPNE</name>
<dbReference type="InterPro" id="IPR001959">
    <property type="entry name" value="Transposase"/>
</dbReference>
<dbReference type="PANTHER" id="PTHR30405:SF11">
    <property type="entry name" value="RNA-GUIDED DNA ENDONUCLEASE RV2885C-RELATED"/>
    <property type="match status" value="1"/>
</dbReference>
<dbReference type="Pfam" id="PF07282">
    <property type="entry name" value="Cas12f1-like_TNB"/>
    <property type="match status" value="1"/>
</dbReference>
<keyword evidence="4" id="KW-0238">DNA-binding</keyword>